<sequence length="169" mass="18404">MREIGSRSGYSRALTAHHYGDKEGLLVAMIDQIVVNIRTARLAHSQARPGLESVLDIVHFTLGRDPAQVRTLQAFHAILAERRNTEGAVAEALERMTNESTTHVEAELRIGMEAGEIRSDLDPAVEAIAIIGAMRGVSAQLIGASHDRAEAVRHAFVGIIERGLRHGMK</sequence>
<keyword evidence="2" id="KW-0804">Transcription</keyword>
<dbReference type="InterPro" id="IPR036271">
    <property type="entry name" value="Tet_transcr_reg_TetR-rel_C_sf"/>
</dbReference>
<evidence type="ECO:0000256" key="2">
    <source>
        <dbReference type="ARBA" id="ARBA00023163"/>
    </source>
</evidence>
<dbReference type="AlphaFoldDB" id="F8GU88"/>
<feature type="domain" description="Tetracyclin repressor-like C-terminal" evidence="3">
    <location>
        <begin position="75"/>
        <end position="140"/>
    </location>
</feature>
<dbReference type="InterPro" id="IPR009057">
    <property type="entry name" value="Homeodomain-like_sf"/>
</dbReference>
<proteinExistence type="predicted"/>
<dbReference type="HOGENOM" id="CLU_069356_44_2_4"/>
<name>F8GU88_CUPNN</name>
<dbReference type="SUPFAM" id="SSF46689">
    <property type="entry name" value="Homeodomain-like"/>
    <property type="match status" value="1"/>
</dbReference>
<dbReference type="Pfam" id="PF16925">
    <property type="entry name" value="TetR_C_13"/>
    <property type="match status" value="1"/>
</dbReference>
<dbReference type="InterPro" id="IPR011075">
    <property type="entry name" value="TetR_C"/>
</dbReference>
<evidence type="ECO:0000313" key="4">
    <source>
        <dbReference type="EMBL" id="AEI82292.1"/>
    </source>
</evidence>
<dbReference type="Proteomes" id="UP000006798">
    <property type="component" value="Plasmid pBB1"/>
</dbReference>
<dbReference type="Gene3D" id="1.10.357.10">
    <property type="entry name" value="Tetracycline Repressor, domain 2"/>
    <property type="match status" value="1"/>
</dbReference>
<evidence type="ECO:0000313" key="5">
    <source>
        <dbReference type="Proteomes" id="UP000006798"/>
    </source>
</evidence>
<protein>
    <recommendedName>
        <fullName evidence="3">Tetracyclin repressor-like C-terminal domain-containing protein</fullName>
    </recommendedName>
</protein>
<keyword evidence="1" id="KW-0805">Transcription regulation</keyword>
<evidence type="ECO:0000256" key="1">
    <source>
        <dbReference type="ARBA" id="ARBA00023015"/>
    </source>
</evidence>
<accession>F8GU88</accession>
<dbReference type="SUPFAM" id="SSF48498">
    <property type="entry name" value="Tetracyclin repressor-like, C-terminal domain"/>
    <property type="match status" value="1"/>
</dbReference>
<organism evidence="4 5">
    <name type="scientific">Cupriavidus necator (strain ATCC 43291 / DSM 13513 / CCUG 52238 / LMG 8453 / N-1)</name>
    <name type="common">Ralstonia eutropha</name>
    <dbReference type="NCBI Taxonomy" id="1042878"/>
    <lineage>
        <taxon>Bacteria</taxon>
        <taxon>Pseudomonadati</taxon>
        <taxon>Pseudomonadota</taxon>
        <taxon>Betaproteobacteria</taxon>
        <taxon>Burkholderiales</taxon>
        <taxon>Burkholderiaceae</taxon>
        <taxon>Cupriavidus</taxon>
    </lineage>
</organism>
<reference evidence="4 5" key="1">
    <citation type="journal article" date="2011" name="J. Bacteriol.">
        <title>Complete genome sequence of the type strain Cupriavidus necator N-1.</title>
        <authorList>
            <person name="Poehlein A."/>
            <person name="Kusian B."/>
            <person name="Friedrich B."/>
            <person name="Daniel R."/>
            <person name="Bowien B."/>
        </authorList>
    </citation>
    <scope>NUCLEOTIDE SEQUENCE [LARGE SCALE GENOMIC DNA]</scope>
    <source>
        <strain evidence="5">ATCC 43291 / DSM 13513 / CCUG 52238 / LMG 8453 / N-1</strain>
        <plasmid evidence="4 5">pBB1</plasmid>
    </source>
</reference>
<dbReference type="EMBL" id="CP002879">
    <property type="protein sequence ID" value="AEI82292.1"/>
    <property type="molecule type" value="Genomic_DNA"/>
</dbReference>
<dbReference type="KEGG" id="cnc:CNE_BB1p08780"/>
<evidence type="ECO:0000259" key="3">
    <source>
        <dbReference type="Pfam" id="PF16925"/>
    </source>
</evidence>
<keyword evidence="4" id="KW-0614">Plasmid</keyword>
<geneLocation type="plasmid" evidence="4 5">
    <name>pBB1</name>
</geneLocation>
<gene>
    <name evidence="4" type="ordered locus">CNE_BB1p08780</name>
</gene>